<dbReference type="EMBL" id="KL584721">
    <property type="protein sequence ID" value="KEQ69529.1"/>
    <property type="molecule type" value="Genomic_DNA"/>
</dbReference>
<name>A0A074WDB6_9PEZI</name>
<organism evidence="2 3">
    <name type="scientific">Aureobasidium namibiae CBS 147.97</name>
    <dbReference type="NCBI Taxonomy" id="1043004"/>
    <lineage>
        <taxon>Eukaryota</taxon>
        <taxon>Fungi</taxon>
        <taxon>Dikarya</taxon>
        <taxon>Ascomycota</taxon>
        <taxon>Pezizomycotina</taxon>
        <taxon>Dothideomycetes</taxon>
        <taxon>Dothideomycetidae</taxon>
        <taxon>Dothideales</taxon>
        <taxon>Saccotheciaceae</taxon>
        <taxon>Aureobasidium</taxon>
    </lineage>
</organism>
<dbReference type="RefSeq" id="XP_013423726.1">
    <property type="nucleotide sequence ID" value="XM_013568272.1"/>
</dbReference>
<protein>
    <recommendedName>
        <fullName evidence="4">Amidoligase enzyme</fullName>
    </recommendedName>
</protein>
<dbReference type="OrthoDB" id="3818632at2759"/>
<evidence type="ECO:0008006" key="4">
    <source>
        <dbReference type="Google" id="ProtNLM"/>
    </source>
</evidence>
<sequence>MSHPTHLDGAAGQPSVEQPSILTNMTTGIELEALIYATRGIDPVRHLSNALCKPVLSDCSKCNKAHPWRLPINNLRDHRRYSEEKTWYAGWQITEDMSAQPDKDERIHVPKGSEFFHLEVVSRIINFTKPTPCILGQKYPCTGEPFEWDAQTEIFSFMQRMQEAFSGPGFCIANNKNTGLHIHFGNGEGKPAVHTSLGMFGAFAALERLFDSILTCSRIPILPFNGHPDCGLQRRSAVYKYDQSMRENQWIGSLSYVFLQNLRTYVNRMTSGTTDDSQDKRLEITDQLKQANVPGMLRVLSRYNDIKTFVRHYPNLRGDRCRDARYLAVNLTNLYKPDRDTIDDVDHEDDEDDEADKEEKNEVDLSQTTDYCDECDGGDDEDDKDDKNDDYTDPETGTVEVRLNSGTRDPTEVWAAYDFMGKLMLWLSDYRYHHINTILNLWENPDSTLLDLVKLVGASQTTIDYYTDRLSADWADRRHSRLTSAVDANDNFKAFKFAVENNRLKDSRRKAVDAKIQQKLDSGYYGQVSAEVFDTLAPEIQNHPNSHVLNVDTCDYERWADKAIADHKASTAEC</sequence>
<accession>A0A074WDB6</accession>
<dbReference type="GeneID" id="25414180"/>
<dbReference type="STRING" id="1043004.A0A074WDB6"/>
<dbReference type="Proteomes" id="UP000027730">
    <property type="component" value="Unassembled WGS sequence"/>
</dbReference>
<evidence type="ECO:0000313" key="2">
    <source>
        <dbReference type="EMBL" id="KEQ69529.1"/>
    </source>
</evidence>
<dbReference type="HOGENOM" id="CLU_474840_0_0_1"/>
<gene>
    <name evidence="2" type="ORF">M436DRAFT_67188</name>
</gene>
<evidence type="ECO:0000313" key="3">
    <source>
        <dbReference type="Proteomes" id="UP000027730"/>
    </source>
</evidence>
<keyword evidence="3" id="KW-1185">Reference proteome</keyword>
<feature type="compositionally biased region" description="Acidic residues" evidence="1">
    <location>
        <begin position="371"/>
        <end position="384"/>
    </location>
</feature>
<feature type="region of interest" description="Disordered" evidence="1">
    <location>
        <begin position="338"/>
        <end position="404"/>
    </location>
</feature>
<feature type="compositionally biased region" description="Acidic residues" evidence="1">
    <location>
        <begin position="345"/>
        <end position="356"/>
    </location>
</feature>
<proteinExistence type="predicted"/>
<evidence type="ECO:0000256" key="1">
    <source>
        <dbReference type="SAM" id="MobiDB-lite"/>
    </source>
</evidence>
<reference evidence="2 3" key="1">
    <citation type="journal article" date="2014" name="BMC Genomics">
        <title>Genome sequencing of four Aureobasidium pullulans varieties: biotechnological potential, stress tolerance, and description of new species.</title>
        <authorList>
            <person name="Gostin Ar C."/>
            <person name="Ohm R.A."/>
            <person name="Kogej T."/>
            <person name="Sonjak S."/>
            <person name="Turk M."/>
            <person name="Zajc J."/>
            <person name="Zalar P."/>
            <person name="Grube M."/>
            <person name="Sun H."/>
            <person name="Han J."/>
            <person name="Sharma A."/>
            <person name="Chiniquy J."/>
            <person name="Ngan C.Y."/>
            <person name="Lipzen A."/>
            <person name="Barry K."/>
            <person name="Grigoriev I.V."/>
            <person name="Gunde-Cimerman N."/>
        </authorList>
    </citation>
    <scope>NUCLEOTIDE SEQUENCE [LARGE SCALE GENOMIC DNA]</scope>
    <source>
        <strain evidence="2 3">CBS 147.97</strain>
    </source>
</reference>
<dbReference type="AlphaFoldDB" id="A0A074WDB6"/>